<dbReference type="InterPro" id="IPR038274">
    <property type="entry name" value="Atg6/Beclin_C_sf"/>
</dbReference>
<feature type="domain" description="Atg6 BARA" evidence="4">
    <location>
        <begin position="245"/>
        <end position="432"/>
    </location>
</feature>
<dbReference type="InterPro" id="IPR041691">
    <property type="entry name" value="Atg6/beclin_CC"/>
</dbReference>
<evidence type="ECO:0000256" key="2">
    <source>
        <dbReference type="SAM" id="Coils"/>
    </source>
</evidence>
<dbReference type="GO" id="GO:0034272">
    <property type="term" value="C:phosphatidylinositol 3-kinase complex, class III, type II"/>
    <property type="evidence" value="ECO:0000318"/>
    <property type="project" value="GO_Central"/>
</dbReference>
<dbReference type="GO" id="GO:0000423">
    <property type="term" value="P:mitophagy"/>
    <property type="evidence" value="ECO:0000318"/>
    <property type="project" value="GO_Central"/>
</dbReference>
<dbReference type="Pfam" id="PF04111">
    <property type="entry name" value="APG6"/>
    <property type="match status" value="1"/>
</dbReference>
<dbReference type="GO" id="GO:0043548">
    <property type="term" value="F:phosphatidylinositol 3-kinase binding"/>
    <property type="evidence" value="ECO:0000318"/>
    <property type="project" value="GO_Central"/>
</dbReference>
<gene>
    <name evidence="6" type="primary">WBGene00304599</name>
</gene>
<name>A0A8R1ZBY1_PRIPA</name>
<evidence type="ECO:0000256" key="1">
    <source>
        <dbReference type="ARBA" id="ARBA00005965"/>
    </source>
</evidence>
<dbReference type="Gene3D" id="1.10.418.40">
    <property type="entry name" value="Autophagy protein 6/Beclin 1"/>
    <property type="match status" value="1"/>
</dbReference>
<feature type="compositionally biased region" description="Polar residues" evidence="3">
    <location>
        <begin position="55"/>
        <end position="69"/>
    </location>
</feature>
<keyword evidence="7" id="KW-1185">Reference proteome</keyword>
<dbReference type="GO" id="GO:0000045">
    <property type="term" value="P:autophagosome assembly"/>
    <property type="evidence" value="ECO:0000318"/>
    <property type="project" value="GO_Central"/>
</dbReference>
<keyword evidence="2" id="KW-0175">Coiled coil</keyword>
<dbReference type="GO" id="GO:0000407">
    <property type="term" value="C:phagophore assembly site"/>
    <property type="evidence" value="ECO:0000318"/>
    <property type="project" value="GO_Central"/>
</dbReference>
<evidence type="ECO:0000313" key="7">
    <source>
        <dbReference type="Proteomes" id="UP000005239"/>
    </source>
</evidence>
<dbReference type="InterPro" id="IPR040455">
    <property type="entry name" value="Atg6_BARA"/>
</dbReference>
<feature type="coiled-coil region" evidence="2">
    <location>
        <begin position="158"/>
        <end position="185"/>
    </location>
</feature>
<reference evidence="6" key="2">
    <citation type="submission" date="2022-06" db="UniProtKB">
        <authorList>
            <consortium name="EnsemblMetazoa"/>
        </authorList>
    </citation>
    <scope>IDENTIFICATION</scope>
    <source>
        <strain evidence="6">PS312</strain>
    </source>
</reference>
<dbReference type="PANTHER" id="PTHR12768">
    <property type="entry name" value="BECLIN 1"/>
    <property type="match status" value="1"/>
</dbReference>
<evidence type="ECO:0000256" key="3">
    <source>
        <dbReference type="SAM" id="MobiDB-lite"/>
    </source>
</evidence>
<protein>
    <submittedName>
        <fullName evidence="6">Uncharacterized protein</fullName>
    </submittedName>
</protein>
<dbReference type="Proteomes" id="UP000005239">
    <property type="component" value="Unassembled WGS sequence"/>
</dbReference>
<comment type="similarity">
    <text evidence="1">Belongs to the beclin family.</text>
</comment>
<dbReference type="GO" id="GO:0034271">
    <property type="term" value="C:phosphatidylinositol 3-kinase complex, class III, type I"/>
    <property type="evidence" value="ECO:0000318"/>
    <property type="project" value="GO_Central"/>
</dbReference>
<feature type="domain" description="Atg6/beclin coiled-coil" evidence="5">
    <location>
        <begin position="115"/>
        <end position="242"/>
    </location>
</feature>
<evidence type="ECO:0000259" key="4">
    <source>
        <dbReference type="Pfam" id="PF04111"/>
    </source>
</evidence>
<evidence type="ECO:0000313" key="6">
    <source>
        <dbReference type="EnsemblMetazoa" id="PPA46820.1"/>
    </source>
</evidence>
<feature type="region of interest" description="Disordered" evidence="3">
    <location>
        <begin position="1"/>
        <end position="96"/>
    </location>
</feature>
<dbReference type="InterPro" id="IPR007243">
    <property type="entry name" value="Atg6/Beclin"/>
</dbReference>
<dbReference type="PANTHER" id="PTHR12768:SF4">
    <property type="entry name" value="BECLIN-1"/>
    <property type="match status" value="1"/>
</dbReference>
<dbReference type="AlphaFoldDB" id="A0A8R1ZBY1"/>
<proteinExistence type="inferred from homology"/>
<dbReference type="EnsemblMetazoa" id="PPA46820.1">
    <property type="protein sequence ID" value="PPA46820.1"/>
    <property type="gene ID" value="WBGene00304599"/>
</dbReference>
<accession>A0A8R1ZBY1</accession>
<feature type="compositionally biased region" description="Basic and acidic residues" evidence="3">
    <location>
        <begin position="80"/>
        <end position="96"/>
    </location>
</feature>
<dbReference type="GO" id="GO:0006995">
    <property type="term" value="P:cellular response to nitrogen starvation"/>
    <property type="evidence" value="ECO:0000318"/>
    <property type="project" value="GO_Central"/>
</dbReference>
<dbReference type="Pfam" id="PF17675">
    <property type="entry name" value="APG6_N"/>
    <property type="match status" value="1"/>
</dbReference>
<dbReference type="GO" id="GO:0045324">
    <property type="term" value="P:late endosome to vacuole transport"/>
    <property type="evidence" value="ECO:0000318"/>
    <property type="project" value="GO_Central"/>
</dbReference>
<evidence type="ECO:0000259" key="5">
    <source>
        <dbReference type="Pfam" id="PF17675"/>
    </source>
</evidence>
<reference evidence="7" key="1">
    <citation type="journal article" date="2008" name="Nat. Genet.">
        <title>The Pristionchus pacificus genome provides a unique perspective on nematode lifestyle and parasitism.</title>
        <authorList>
            <person name="Dieterich C."/>
            <person name="Clifton S.W."/>
            <person name="Schuster L.N."/>
            <person name="Chinwalla A."/>
            <person name="Delehaunty K."/>
            <person name="Dinkelacker I."/>
            <person name="Fulton L."/>
            <person name="Fulton R."/>
            <person name="Godfrey J."/>
            <person name="Minx P."/>
            <person name="Mitreva M."/>
            <person name="Roeseler W."/>
            <person name="Tian H."/>
            <person name="Witte H."/>
            <person name="Yang S.P."/>
            <person name="Wilson R.K."/>
            <person name="Sommer R.J."/>
        </authorList>
    </citation>
    <scope>NUCLEOTIDE SEQUENCE [LARGE SCALE GENOMIC DNA]</scope>
    <source>
        <strain evidence="7">PS312</strain>
    </source>
</reference>
<sequence length="436" mass="48625">SRSESGRKERRSIMHRSAIAIPGEKEQTAMMRDASSASPSGSSAALNAEGAGGQSPPNNSGQQPATCANCTKKMSAPDPDLPRPPKDDNDLSEGHGRTRNLMEFIGGATVPMDAPVCKECADSLQTGMSKQLEMLESDCLSYDQLIKDLSSRYSNVNVAEYRTKIEKLKRDEQDLTAELRALILEEEKVDRELSAEKRALEQTSAQEEELWARLRDYHSYMIKNDQDVREMNMEIRYIDSQLRMLTRTSVLSLAFPIDVFQSSANSLPIGCINGFRLGRLPDVQIDWPEINAAWGQALLLLDILMKRVHCELPGVEFVTLHSSSSIRVTRAGGVKEYPLYASGSWKPFGNKNMDSGAVIFMEALALLCNTVSEQMKAEAGGVPVEWPHRIRGDRLIDADMEYTVKMQFSAEERWTHAMYALLLNLKWAAAMINVEN</sequence>
<organism evidence="6 7">
    <name type="scientific">Pristionchus pacificus</name>
    <name type="common">Parasitic nematode worm</name>
    <dbReference type="NCBI Taxonomy" id="54126"/>
    <lineage>
        <taxon>Eukaryota</taxon>
        <taxon>Metazoa</taxon>
        <taxon>Ecdysozoa</taxon>
        <taxon>Nematoda</taxon>
        <taxon>Chromadorea</taxon>
        <taxon>Rhabditida</taxon>
        <taxon>Rhabditina</taxon>
        <taxon>Diplogasteromorpha</taxon>
        <taxon>Diplogasteroidea</taxon>
        <taxon>Neodiplogasteridae</taxon>
        <taxon>Pristionchus</taxon>
    </lineage>
</organism>
<dbReference type="GO" id="GO:0030674">
    <property type="term" value="F:protein-macromolecule adaptor activity"/>
    <property type="evidence" value="ECO:0000318"/>
    <property type="project" value="GO_Central"/>
</dbReference>
<dbReference type="OrthoDB" id="20368at2759"/>
<feature type="compositionally biased region" description="Low complexity" evidence="3">
    <location>
        <begin position="34"/>
        <end position="45"/>
    </location>
</feature>